<evidence type="ECO:0000313" key="1">
    <source>
        <dbReference type="EMBL" id="QHS96042.1"/>
    </source>
</evidence>
<accession>A0A6C0BVE7</accession>
<proteinExistence type="predicted"/>
<organism evidence="1">
    <name type="scientific">viral metagenome</name>
    <dbReference type="NCBI Taxonomy" id="1070528"/>
    <lineage>
        <taxon>unclassified sequences</taxon>
        <taxon>metagenomes</taxon>
        <taxon>organismal metagenomes</taxon>
    </lineage>
</organism>
<dbReference type="EMBL" id="MN739262">
    <property type="protein sequence ID" value="QHS96042.1"/>
    <property type="molecule type" value="Genomic_DNA"/>
</dbReference>
<name>A0A6C0BVE7_9ZZZZ</name>
<protein>
    <submittedName>
        <fullName evidence="1">Uncharacterized protein</fullName>
    </submittedName>
</protein>
<reference evidence="1" key="1">
    <citation type="journal article" date="2020" name="Nature">
        <title>Giant virus diversity and host interactions through global metagenomics.</title>
        <authorList>
            <person name="Schulz F."/>
            <person name="Roux S."/>
            <person name="Paez-Espino D."/>
            <person name="Jungbluth S."/>
            <person name="Walsh D.A."/>
            <person name="Denef V.J."/>
            <person name="McMahon K.D."/>
            <person name="Konstantinidis K.T."/>
            <person name="Eloe-Fadrosh E.A."/>
            <person name="Kyrpides N.C."/>
            <person name="Woyke T."/>
        </authorList>
    </citation>
    <scope>NUCLEOTIDE SEQUENCE</scope>
    <source>
        <strain evidence="1">GVMAG-M-3300019093-7</strain>
    </source>
</reference>
<dbReference type="AlphaFoldDB" id="A0A6C0BVE7"/>
<sequence>MSWGTCYSGSNNIHFNYPPIMADGRNYATWQPEAVVNKRIQQQKNIKTSWEYRQYLTHNGIEIMKYNTSEACYDMGLPSHIQTGKTPSSNVPLLYKSTYDNARPGYGYNNSDLKSPYLTREQLQARLVSPSIIVPE</sequence>